<organism evidence="1 2">
    <name type="scientific">Trametes sanguinea</name>
    <dbReference type="NCBI Taxonomy" id="158606"/>
    <lineage>
        <taxon>Eukaryota</taxon>
        <taxon>Fungi</taxon>
        <taxon>Dikarya</taxon>
        <taxon>Basidiomycota</taxon>
        <taxon>Agaricomycotina</taxon>
        <taxon>Agaricomycetes</taxon>
        <taxon>Polyporales</taxon>
        <taxon>Polyporaceae</taxon>
        <taxon>Trametes</taxon>
    </lineage>
</organism>
<comment type="caution">
    <text evidence="1">The sequence shown here is derived from an EMBL/GenBank/DDBJ whole genome shotgun (WGS) entry which is preliminary data.</text>
</comment>
<sequence>MVSDRRHGTGIEQFSAWSYVEKPRFFYIVGSRDEVGSKDKKSFSSVEPKDEGRVKDEVGSKDTASNGSRDEVVSKDKKLFSSVAWVDGFRL</sequence>
<keyword evidence="2" id="KW-1185">Reference proteome</keyword>
<reference evidence="1" key="1">
    <citation type="submission" date="2022-08" db="EMBL/GenBank/DDBJ databases">
        <title>Genome Sequence of Pycnoporus sanguineus.</title>
        <authorList>
            <person name="Buettner E."/>
        </authorList>
    </citation>
    <scope>NUCLEOTIDE SEQUENCE</scope>
    <source>
        <strain evidence="1">CG-C14</strain>
    </source>
</reference>
<dbReference type="Proteomes" id="UP001144978">
    <property type="component" value="Unassembled WGS sequence"/>
</dbReference>
<name>A0ACC1N983_9APHY</name>
<evidence type="ECO:0000313" key="2">
    <source>
        <dbReference type="Proteomes" id="UP001144978"/>
    </source>
</evidence>
<evidence type="ECO:0000313" key="1">
    <source>
        <dbReference type="EMBL" id="KAJ2975629.1"/>
    </source>
</evidence>
<protein>
    <submittedName>
        <fullName evidence="1">Uncharacterized protein</fullName>
    </submittedName>
</protein>
<proteinExistence type="predicted"/>
<dbReference type="EMBL" id="JANSHE010004673">
    <property type="protein sequence ID" value="KAJ2975629.1"/>
    <property type="molecule type" value="Genomic_DNA"/>
</dbReference>
<accession>A0ACC1N983</accession>
<gene>
    <name evidence="1" type="ORF">NUW54_g11700</name>
</gene>